<accession>A0ABR1ISN9</accession>
<organism evidence="3 4">
    <name type="scientific">Marasmiellus scandens</name>
    <dbReference type="NCBI Taxonomy" id="2682957"/>
    <lineage>
        <taxon>Eukaryota</taxon>
        <taxon>Fungi</taxon>
        <taxon>Dikarya</taxon>
        <taxon>Basidiomycota</taxon>
        <taxon>Agaricomycotina</taxon>
        <taxon>Agaricomycetes</taxon>
        <taxon>Agaricomycetidae</taxon>
        <taxon>Agaricales</taxon>
        <taxon>Marasmiineae</taxon>
        <taxon>Omphalotaceae</taxon>
        <taxon>Marasmiellus</taxon>
    </lineage>
</organism>
<keyword evidence="2" id="KW-0812">Transmembrane</keyword>
<feature type="transmembrane region" description="Helical" evidence="2">
    <location>
        <begin position="100"/>
        <end position="123"/>
    </location>
</feature>
<evidence type="ECO:0000313" key="3">
    <source>
        <dbReference type="EMBL" id="KAK7437732.1"/>
    </source>
</evidence>
<keyword evidence="2" id="KW-1133">Transmembrane helix</keyword>
<protein>
    <submittedName>
        <fullName evidence="3">Uncharacterized protein</fullName>
    </submittedName>
</protein>
<feature type="region of interest" description="Disordered" evidence="1">
    <location>
        <begin position="71"/>
        <end position="92"/>
    </location>
</feature>
<sequence>MVFDLDGQKFTQYQPAHPGPALMHQVYFRKDELPPGNHTLIGTVIGATGNGSAIIDYITYKPSFGRLSAKPNFQISGSNQTRPSDVPKDPTSNTKFTPPIIVGLVIGVVVFVAILGSLTCYLLKKSPKYRKGQKKIHQPNFSKQS</sequence>
<dbReference type="EMBL" id="JBANRG010000083">
    <property type="protein sequence ID" value="KAK7437732.1"/>
    <property type="molecule type" value="Genomic_DNA"/>
</dbReference>
<keyword evidence="4" id="KW-1185">Reference proteome</keyword>
<name>A0ABR1ISN9_9AGAR</name>
<evidence type="ECO:0000313" key="4">
    <source>
        <dbReference type="Proteomes" id="UP001498398"/>
    </source>
</evidence>
<gene>
    <name evidence="3" type="ORF">VKT23_018448</name>
</gene>
<feature type="compositionally biased region" description="Polar residues" evidence="1">
    <location>
        <begin position="71"/>
        <end position="83"/>
    </location>
</feature>
<evidence type="ECO:0000256" key="1">
    <source>
        <dbReference type="SAM" id="MobiDB-lite"/>
    </source>
</evidence>
<reference evidence="3 4" key="1">
    <citation type="submission" date="2024-01" db="EMBL/GenBank/DDBJ databases">
        <title>A draft genome for the cacao thread blight pathogen Marasmiellus scandens.</title>
        <authorList>
            <person name="Baruah I.K."/>
            <person name="Leung J."/>
            <person name="Bukari Y."/>
            <person name="Amoako-Attah I."/>
            <person name="Meinhardt L.W."/>
            <person name="Bailey B.A."/>
            <person name="Cohen S.P."/>
        </authorList>
    </citation>
    <scope>NUCLEOTIDE SEQUENCE [LARGE SCALE GENOMIC DNA]</scope>
    <source>
        <strain evidence="3 4">GH-19</strain>
    </source>
</reference>
<comment type="caution">
    <text evidence="3">The sequence shown here is derived from an EMBL/GenBank/DDBJ whole genome shotgun (WGS) entry which is preliminary data.</text>
</comment>
<proteinExistence type="predicted"/>
<dbReference type="Proteomes" id="UP001498398">
    <property type="component" value="Unassembled WGS sequence"/>
</dbReference>
<keyword evidence="2" id="KW-0472">Membrane</keyword>
<evidence type="ECO:0000256" key="2">
    <source>
        <dbReference type="SAM" id="Phobius"/>
    </source>
</evidence>